<keyword evidence="2" id="KW-1133">Transmembrane helix</keyword>
<organism evidence="3 4">
    <name type="scientific">Streptomyces sodiiphilus</name>
    <dbReference type="NCBI Taxonomy" id="226217"/>
    <lineage>
        <taxon>Bacteria</taxon>
        <taxon>Bacillati</taxon>
        <taxon>Actinomycetota</taxon>
        <taxon>Actinomycetes</taxon>
        <taxon>Kitasatosporales</taxon>
        <taxon>Streptomycetaceae</taxon>
        <taxon>Streptomyces</taxon>
    </lineage>
</organism>
<keyword evidence="2" id="KW-0812">Transmembrane</keyword>
<feature type="transmembrane region" description="Helical" evidence="2">
    <location>
        <begin position="95"/>
        <end position="114"/>
    </location>
</feature>
<feature type="region of interest" description="Disordered" evidence="1">
    <location>
        <begin position="1"/>
        <end position="87"/>
    </location>
</feature>
<evidence type="ECO:0008006" key="5">
    <source>
        <dbReference type="Google" id="ProtNLM"/>
    </source>
</evidence>
<name>A0ABN2PEP8_9ACTN</name>
<evidence type="ECO:0000256" key="1">
    <source>
        <dbReference type="SAM" id="MobiDB-lite"/>
    </source>
</evidence>
<accession>A0ABN2PEP8</accession>
<proteinExistence type="predicted"/>
<sequence length="253" mass="26181">MADPQAPDSSDPSGSGRQHPPPGADAADAASATAPGGGLVPRQRTGPPPEGERPGTGPEPDPGPGQGTTAGRGAGPGDGTDRQSWHRRLRRVPRLRMWSVVGGILVAALTAGLVELTTGAVGKFLADDEPAGCPGTDCDGRDPQVAGCGADASTVQPAEDNPVSLQIRHSPRCHAVWGRILDGEPGDRVTLEVAGGSRKEAEIRWDGDVFTNMAGVANDAFEVTVCALPTREEDRTGTWESYCISASHSSPWR</sequence>
<comment type="caution">
    <text evidence="3">The sequence shown here is derived from an EMBL/GenBank/DDBJ whole genome shotgun (WGS) entry which is preliminary data.</text>
</comment>
<feature type="compositionally biased region" description="Low complexity" evidence="1">
    <location>
        <begin position="24"/>
        <end position="34"/>
    </location>
</feature>
<dbReference type="InterPro" id="IPR021224">
    <property type="entry name" value="DUF2690"/>
</dbReference>
<evidence type="ECO:0000313" key="3">
    <source>
        <dbReference type="EMBL" id="GAA1919184.1"/>
    </source>
</evidence>
<keyword evidence="2" id="KW-0472">Membrane</keyword>
<evidence type="ECO:0000256" key="2">
    <source>
        <dbReference type="SAM" id="Phobius"/>
    </source>
</evidence>
<evidence type="ECO:0000313" key="4">
    <source>
        <dbReference type="Proteomes" id="UP001501303"/>
    </source>
</evidence>
<dbReference type="Pfam" id="PF10901">
    <property type="entry name" value="DUF2690"/>
    <property type="match status" value="1"/>
</dbReference>
<feature type="compositionally biased region" description="Polar residues" evidence="1">
    <location>
        <begin position="7"/>
        <end position="16"/>
    </location>
</feature>
<protein>
    <recommendedName>
        <fullName evidence="5">DUF2690 domain-containing protein</fullName>
    </recommendedName>
</protein>
<reference evidence="3 4" key="1">
    <citation type="journal article" date="2019" name="Int. J. Syst. Evol. Microbiol.">
        <title>The Global Catalogue of Microorganisms (GCM) 10K type strain sequencing project: providing services to taxonomists for standard genome sequencing and annotation.</title>
        <authorList>
            <consortium name="The Broad Institute Genomics Platform"/>
            <consortium name="The Broad Institute Genome Sequencing Center for Infectious Disease"/>
            <person name="Wu L."/>
            <person name="Ma J."/>
        </authorList>
    </citation>
    <scope>NUCLEOTIDE SEQUENCE [LARGE SCALE GENOMIC DNA]</scope>
    <source>
        <strain evidence="3 4">JCM 13581</strain>
    </source>
</reference>
<gene>
    <name evidence="3" type="ORF">GCM10009716_29940</name>
</gene>
<feature type="compositionally biased region" description="Gly residues" evidence="1">
    <location>
        <begin position="64"/>
        <end position="78"/>
    </location>
</feature>
<dbReference type="EMBL" id="BAAAMJ010000030">
    <property type="protein sequence ID" value="GAA1919184.1"/>
    <property type="molecule type" value="Genomic_DNA"/>
</dbReference>
<keyword evidence="4" id="KW-1185">Reference proteome</keyword>
<dbReference type="Proteomes" id="UP001501303">
    <property type="component" value="Unassembled WGS sequence"/>
</dbReference>